<proteinExistence type="predicted"/>
<dbReference type="Proteomes" id="UP000233551">
    <property type="component" value="Unassembled WGS sequence"/>
</dbReference>
<protein>
    <submittedName>
        <fullName evidence="1">Uncharacterized protein</fullName>
    </submittedName>
</protein>
<evidence type="ECO:0000313" key="2">
    <source>
        <dbReference type="Proteomes" id="UP000233551"/>
    </source>
</evidence>
<accession>A0A2I0HH66</accession>
<reference evidence="1 2" key="1">
    <citation type="submission" date="2017-11" db="EMBL/GenBank/DDBJ databases">
        <title>De-novo sequencing of pomegranate (Punica granatum L.) genome.</title>
        <authorList>
            <person name="Akparov Z."/>
            <person name="Amiraslanov A."/>
            <person name="Hajiyeva S."/>
            <person name="Abbasov M."/>
            <person name="Kaur K."/>
            <person name="Hamwieh A."/>
            <person name="Solovyev V."/>
            <person name="Salamov A."/>
            <person name="Braich B."/>
            <person name="Kosarev P."/>
            <person name="Mahmoud A."/>
            <person name="Hajiyev E."/>
            <person name="Babayeva S."/>
            <person name="Izzatullayeva V."/>
            <person name="Mammadov A."/>
            <person name="Mammadov A."/>
            <person name="Sharifova S."/>
            <person name="Ojaghi J."/>
            <person name="Eynullazada K."/>
            <person name="Bayramov B."/>
            <person name="Abdulazimova A."/>
            <person name="Shahmuradov I."/>
        </authorList>
    </citation>
    <scope>NUCLEOTIDE SEQUENCE [LARGE SCALE GENOMIC DNA]</scope>
    <source>
        <strain evidence="2">cv. AG2017</strain>
        <tissue evidence="1">Leaf</tissue>
    </source>
</reference>
<gene>
    <name evidence="1" type="ORF">CRG98_048749</name>
</gene>
<organism evidence="1 2">
    <name type="scientific">Punica granatum</name>
    <name type="common">Pomegranate</name>
    <dbReference type="NCBI Taxonomy" id="22663"/>
    <lineage>
        <taxon>Eukaryota</taxon>
        <taxon>Viridiplantae</taxon>
        <taxon>Streptophyta</taxon>
        <taxon>Embryophyta</taxon>
        <taxon>Tracheophyta</taxon>
        <taxon>Spermatophyta</taxon>
        <taxon>Magnoliopsida</taxon>
        <taxon>eudicotyledons</taxon>
        <taxon>Gunneridae</taxon>
        <taxon>Pentapetalae</taxon>
        <taxon>rosids</taxon>
        <taxon>malvids</taxon>
        <taxon>Myrtales</taxon>
        <taxon>Lythraceae</taxon>
        <taxon>Punica</taxon>
    </lineage>
</organism>
<keyword evidence="2" id="KW-1185">Reference proteome</keyword>
<dbReference type="AlphaFoldDB" id="A0A2I0HH66"/>
<evidence type="ECO:0000313" key="1">
    <source>
        <dbReference type="EMBL" id="PKI30860.1"/>
    </source>
</evidence>
<comment type="caution">
    <text evidence="1">The sequence shown here is derived from an EMBL/GenBank/DDBJ whole genome shotgun (WGS) entry which is preliminary data.</text>
</comment>
<feature type="non-terminal residue" evidence="1">
    <location>
        <position position="58"/>
    </location>
</feature>
<name>A0A2I0HH66_PUNGR</name>
<sequence>MLILLNFNGAIDPLPARPKADAGNVVVAQKDFPYHAVGAGRSDLSIIPNDGDGLEGVK</sequence>
<dbReference type="EMBL" id="PGOL01023235">
    <property type="protein sequence ID" value="PKI30860.1"/>
    <property type="molecule type" value="Genomic_DNA"/>
</dbReference>